<proteinExistence type="predicted"/>
<dbReference type="STRING" id="634771.SAMN04488128_102495"/>
<evidence type="ECO:0000313" key="1">
    <source>
        <dbReference type="EMBL" id="SKA05548.1"/>
    </source>
</evidence>
<accession>A0A1T4QQL3</accession>
<gene>
    <name evidence="1" type="ORF">SAMN04488128_102495</name>
</gene>
<dbReference type="EMBL" id="FUWZ01000002">
    <property type="protein sequence ID" value="SKA05548.1"/>
    <property type="molecule type" value="Genomic_DNA"/>
</dbReference>
<reference evidence="2" key="1">
    <citation type="submission" date="2017-02" db="EMBL/GenBank/DDBJ databases">
        <authorList>
            <person name="Varghese N."/>
            <person name="Submissions S."/>
        </authorList>
    </citation>
    <scope>NUCLEOTIDE SEQUENCE [LARGE SCALE GENOMIC DNA]</scope>
    <source>
        <strain evidence="2">DSM 22224</strain>
    </source>
</reference>
<evidence type="ECO:0000313" key="2">
    <source>
        <dbReference type="Proteomes" id="UP000190367"/>
    </source>
</evidence>
<dbReference type="AlphaFoldDB" id="A0A1T4QQL3"/>
<sequence length="42" mass="5012">MVLSPGSMYKDILMHNQVLEWRKERQQCLSFILITTYQILAL</sequence>
<dbReference type="Proteomes" id="UP000190367">
    <property type="component" value="Unassembled WGS sequence"/>
</dbReference>
<name>A0A1T4QQL3_9BACT</name>
<protein>
    <submittedName>
        <fullName evidence="1">Uncharacterized protein</fullName>
    </submittedName>
</protein>
<keyword evidence="2" id="KW-1185">Reference proteome</keyword>
<organism evidence="1 2">
    <name type="scientific">Chitinophaga eiseniae</name>
    <dbReference type="NCBI Taxonomy" id="634771"/>
    <lineage>
        <taxon>Bacteria</taxon>
        <taxon>Pseudomonadati</taxon>
        <taxon>Bacteroidota</taxon>
        <taxon>Chitinophagia</taxon>
        <taxon>Chitinophagales</taxon>
        <taxon>Chitinophagaceae</taxon>
        <taxon>Chitinophaga</taxon>
    </lineage>
</organism>